<sequence length="171" mass="19060">MATNMKSNLTYPFVLFFFMGALLISSCGGGAPQPGKDEVCVKNPKDTSELGRRNHFIPVMSIDIYKKNFDQARDTIRQRLPDIMVPDYEIFNRASIVEYLKDSTVAGFKFYYGIKPGSEKKRALRIMIVGVDKNGKNVYLKDSTGRIGAQATNDDGGLEYGQCTPPCDIEP</sequence>
<name>A0ABX3P6V5_9BACT</name>
<evidence type="ECO:0008006" key="3">
    <source>
        <dbReference type="Google" id="ProtNLM"/>
    </source>
</evidence>
<gene>
    <name evidence="1" type="ORF">A4D02_02870</name>
</gene>
<protein>
    <recommendedName>
        <fullName evidence="3">Lipoprotein</fullName>
    </recommendedName>
</protein>
<organism evidence="1 2">
    <name type="scientific">Niastella koreensis</name>
    <dbReference type="NCBI Taxonomy" id="354356"/>
    <lineage>
        <taxon>Bacteria</taxon>
        <taxon>Pseudomonadati</taxon>
        <taxon>Bacteroidota</taxon>
        <taxon>Chitinophagia</taxon>
        <taxon>Chitinophagales</taxon>
        <taxon>Chitinophagaceae</taxon>
        <taxon>Niastella</taxon>
    </lineage>
</organism>
<dbReference type="RefSeq" id="WP_014222864.1">
    <property type="nucleotide sequence ID" value="NZ_LWBO01000001.1"/>
</dbReference>
<comment type="caution">
    <text evidence="1">The sequence shown here is derived from an EMBL/GenBank/DDBJ whole genome shotgun (WGS) entry which is preliminary data.</text>
</comment>
<proteinExistence type="predicted"/>
<keyword evidence="2" id="KW-1185">Reference proteome</keyword>
<reference evidence="1 2" key="1">
    <citation type="submission" date="2016-04" db="EMBL/GenBank/DDBJ databases">
        <authorList>
            <person name="Chen L."/>
            <person name="Zhuang W."/>
            <person name="Wang G."/>
        </authorList>
    </citation>
    <scope>NUCLEOTIDE SEQUENCE [LARGE SCALE GENOMIC DNA]</scope>
    <source>
        <strain evidence="2">GR20</strain>
    </source>
</reference>
<evidence type="ECO:0000313" key="2">
    <source>
        <dbReference type="Proteomes" id="UP000192277"/>
    </source>
</evidence>
<dbReference type="PROSITE" id="PS51257">
    <property type="entry name" value="PROKAR_LIPOPROTEIN"/>
    <property type="match status" value="1"/>
</dbReference>
<evidence type="ECO:0000313" key="1">
    <source>
        <dbReference type="EMBL" id="OQP55270.1"/>
    </source>
</evidence>
<accession>A0ABX3P6V5</accession>
<dbReference type="Proteomes" id="UP000192277">
    <property type="component" value="Unassembled WGS sequence"/>
</dbReference>
<dbReference type="EMBL" id="LWBO01000001">
    <property type="protein sequence ID" value="OQP55270.1"/>
    <property type="molecule type" value="Genomic_DNA"/>
</dbReference>